<dbReference type="InterPro" id="IPR045851">
    <property type="entry name" value="AMP-bd_C_sf"/>
</dbReference>
<dbReference type="PANTHER" id="PTHR45527">
    <property type="entry name" value="NONRIBOSOMAL PEPTIDE SYNTHETASE"/>
    <property type="match status" value="1"/>
</dbReference>
<dbReference type="CDD" id="cd19545">
    <property type="entry name" value="FUM14_C_NRPS-like"/>
    <property type="match status" value="1"/>
</dbReference>
<dbReference type="GO" id="GO:0005737">
    <property type="term" value="C:cytoplasm"/>
    <property type="evidence" value="ECO:0007669"/>
    <property type="project" value="TreeGrafter"/>
</dbReference>
<dbReference type="InterPro" id="IPR042099">
    <property type="entry name" value="ANL_N_sf"/>
</dbReference>
<dbReference type="SMR" id="A0AAD4CF61"/>
<dbReference type="Gene3D" id="1.10.1200.10">
    <property type="entry name" value="ACP-like"/>
    <property type="match status" value="3"/>
</dbReference>
<dbReference type="InterPro" id="IPR036736">
    <property type="entry name" value="ACP-like_sf"/>
</dbReference>
<reference evidence="6" key="1">
    <citation type="journal article" date="2019" name="Beilstein J. Org. Chem.">
        <title>Nanangenines: drimane sesquiterpenoids as the dominant metabolite cohort of a novel Australian fungus, Aspergillus nanangensis.</title>
        <authorList>
            <person name="Lacey H.J."/>
            <person name="Gilchrist C.L.M."/>
            <person name="Crombie A."/>
            <person name="Kalaitzis J.A."/>
            <person name="Vuong D."/>
            <person name="Rutledge P.J."/>
            <person name="Turner P."/>
            <person name="Pitt J.I."/>
            <person name="Lacey E."/>
            <person name="Chooi Y.H."/>
            <person name="Piggott A.M."/>
        </authorList>
    </citation>
    <scope>NUCLEOTIDE SEQUENCE</scope>
    <source>
        <strain evidence="6">MST-FP2251</strain>
    </source>
</reference>
<gene>
    <name evidence="6" type="ORF">FE257_001452</name>
</gene>
<keyword evidence="3" id="KW-0436">Ligase</keyword>
<evidence type="ECO:0000256" key="3">
    <source>
        <dbReference type="ARBA" id="ARBA00022598"/>
    </source>
</evidence>
<name>A0AAD4CF61_ASPNN</name>
<dbReference type="InterPro" id="IPR000873">
    <property type="entry name" value="AMP-dep_synth/lig_dom"/>
</dbReference>
<dbReference type="Pfam" id="PF00501">
    <property type="entry name" value="AMP-binding"/>
    <property type="match status" value="2"/>
</dbReference>
<comment type="caution">
    <text evidence="6">The sequence shown here is derived from an EMBL/GenBank/DDBJ whole genome shotgun (WGS) entry which is preliminary data.</text>
</comment>
<evidence type="ECO:0000313" key="7">
    <source>
        <dbReference type="Proteomes" id="UP001194746"/>
    </source>
</evidence>
<dbReference type="Gene3D" id="3.30.559.30">
    <property type="entry name" value="Nonribosomal peptide synthetase, condensation domain"/>
    <property type="match status" value="3"/>
</dbReference>
<feature type="domain" description="Carrier" evidence="5">
    <location>
        <begin position="786"/>
        <end position="860"/>
    </location>
</feature>
<sequence>MSLTTDEAGRKSICLFPAIVTNTKSANKPGMQKVALDPILCRDLNDHDRFQNRGELQLLLSTAWTIVLHRFAEANPVHFAVVVDIKRKKLCESWSVEVRPRSLVSSLLDLESWTISTLSRPSYHTFNTAVFIRDEYLTESEMSDVNIVAHTNKSQITVNLVYRCRHLSAFHAENLMSSFSCAMQSVLREPHQPLGKISLCSLAQQQQISRWQNQPLKEDSKTAMWHRLAEFSARQPLSPAVQSTSGYLTYADLDELSSRMAVCLQDKHRVKPGDMVLLCVQKTPWAIVAMLAINKTGGCFVPCDPTHPVARRQVMATRCQARLAVVSPGYEDLLARIVPEISINPEPAMTEWRESFVPGDDNRTHRPIFSPSAPAYCFFTSGSTGEPKGCIGSHSALAALAHQVPALRMSTESRVLQFAKFGFGISFIEIFCTLAAGGTVCILSDGERLDALPDAMNQMRVNWALLTPTVTQSLVPEQIPGLGMLFLGGEAPDDGLILRWKDKVSLFQVFGTTEMAGVTLVSSRITSPAQRKTVGFGANARVWLCDVSEEEENNAGNLSLAPIGAVGELVIGGPSLGAGYLGDPQRTHALFLELPTSVVAGFSSNLQRVYKTGDLVRYNHDGSLSYIGRRGTQVKLRGQRLELEEVECHIIRLLAGTKTWTGALRVIALVIDPSGQDQTQVDRCTLAAFILMPQASREPRTSSNGTLEFLKLREQDHRDLDMVQEKLRDTLPPFMVPQIFLALVDVPRTATGKVDRNRIQRQINALPYQDLQHLAGRRVQMLRAQTDIELKVHALICDVLQIQPEDVSMLDDFFQLGGNSMTAITLVSAAKKQEALKLAVADVFKHPVLADLARSAKETSKVSTVQIATQRPFMMLDEESLDLNELKQTVVTQCNIGLSSLEDAYPCTPLQEGMMALTEQRRFSYRAKVQCHLQPEIDLSQFRRAWERVVVRNEILRTRLVSVSSQGVWQVVLRGSFAWDDTESQADEAPMGLGAKLVRGVIISTRSKGTFFILTIHHAICDLWAIRLLLDQVWREYTNVHAGTGSAAPNRFSQFVRYVRRMRNDPASEAYWKGQFAGLDSQVFPELPQPNFIPSPDDEIQHQISLPVRISETSTLSNYIRLAWAMVISHYTATDDVVFGEILNGRGAIMSEHGEDAVEHIVGPTLVSVPRRVELDYEMSVSEALSRIQEQRTEMIPFEQVGLQYIQRYSPETEVACMFQSHIVVQSAWNPPGQIFQSVQAGASITGGFASYAIGLECRLSMNESRLGLTACFDSRVVSRPHMQRLLNHLHMVLESMIQDPYQRLKSVPRVSSQDLDRIYTWNVGIPTNICGNVHESIRAQARKTPLAPAIDAWDGKLNFNELEHHSNQAALELQRRGLVPGDFVPLLFERSMWTPVAMIAVNKAGAAFVPMDTEQPLPRLQAMAKQVKCTVIVCSDSMRSMACQVTPAATVIPFSNVRSSGLRHCPLELQQLPTVTAHGAMYAAFTSGSTGTPKGVVIEHGSYCVAAQEYNKQTLIDRHSRVLQFASYSFDAHIGETISTLMAGACVCIPSDQDRQNALAQAASSMQITHAMLTPAVARLIRREEMPSLRTLTLMGEAMRPSDYAYWAEKVRLFNGYGPTECTVAISCREYRPGDAVQDIGWPRAAGVWITDPRDYHQLMPMGAVGELLLEGPPVARGYLNNPEQTAKAFISRPRWRPDIGHAHRIYRTGDLVRYTEDKSLQYVGRIGDQMKIRGQRIERGEVESQLRRFWLPTGVEMAVDAVLAGDNRDRVCLVAFIEHNRKKVDGTDQGLCQSMLTSPDGDFSLQVIRVETQLQQHLPRFMVPVIFVPIYRLPHMLSGKIDRPRLKRELQAYTWEELRQFFPAAAPTRPPSTDQERALQDVWAHVLQVPASRIGVDDNFFHIGGDSVTGMQAVAQARTKHLDHSLADIFRYKTIAEILSHTSSASKTGADLANDIGGPVQLLGGRDALEQLDVSKEEIEDIYPCAPVQQGILLVQARKPAFYHVAFSWEVTNSTVEKTGRAIEQIIARHAIFRTCFLQPGSNSSSFFQVVLRCRKQEIPIRALSDEIHQFPGDFQPSARVSSRFSIYYNHGNTSIFVRLDISHALWDGGPIMVVQRELDLGSQGQLIRYPEPSLYRNYIAYIARQDQEAAAGFWTTHLKDMAACHFPSLLTSDLRGPDTPEDLNFELRDYAAIRPYCRRINVTVPNFFCLVWAMVLRCVTLKDQICFGNLVSGRDLPLDDVLNIAGPMINLLPCRIDLSNGKVAEILQQIYSDYAASLSHQTFPIANLRSPCGRSPMAQFDTQLSIRRADSTNDTRNVHLCNIQSWDPHESRVNCYVILEDTRTQVNIRYWKSTMSTEQAALVRTCFCSAVSQLLDGENARVADLALISAVQRARIWGFLSSSETIVEPLERIWAEVLNRAQTQIGGNDDFFRLGGDSILAVRMVSLARKGGIDIRVADVFKFSTIYKLARLLQTQAQTAEGE</sequence>
<dbReference type="FunFam" id="3.30.300.30:FF:000015">
    <property type="entry name" value="Nonribosomal peptide synthase SidD"/>
    <property type="match status" value="2"/>
</dbReference>
<keyword evidence="7" id="KW-1185">Reference proteome</keyword>
<evidence type="ECO:0000256" key="2">
    <source>
        <dbReference type="ARBA" id="ARBA00022553"/>
    </source>
</evidence>
<dbReference type="NCBIfam" id="TIGR01733">
    <property type="entry name" value="AA-adenyl-dom"/>
    <property type="match status" value="1"/>
</dbReference>
<dbReference type="PANTHER" id="PTHR45527:SF1">
    <property type="entry name" value="FATTY ACID SYNTHASE"/>
    <property type="match status" value="1"/>
</dbReference>
<evidence type="ECO:0000259" key="5">
    <source>
        <dbReference type="PROSITE" id="PS50075"/>
    </source>
</evidence>
<dbReference type="PROSITE" id="PS00012">
    <property type="entry name" value="PHOSPHOPANTETHEINE"/>
    <property type="match status" value="3"/>
</dbReference>
<dbReference type="InterPro" id="IPR023213">
    <property type="entry name" value="CAT-like_dom_sf"/>
</dbReference>
<accession>A0AAD4CF61</accession>
<evidence type="ECO:0000256" key="1">
    <source>
        <dbReference type="ARBA" id="ARBA00022450"/>
    </source>
</evidence>
<dbReference type="InterPro" id="IPR006162">
    <property type="entry name" value="Ppantetheine_attach_site"/>
</dbReference>
<reference evidence="6" key="2">
    <citation type="submission" date="2020-02" db="EMBL/GenBank/DDBJ databases">
        <authorList>
            <person name="Gilchrist C.L.M."/>
            <person name="Chooi Y.-H."/>
        </authorList>
    </citation>
    <scope>NUCLEOTIDE SEQUENCE</scope>
    <source>
        <strain evidence="6">MST-FP2251</strain>
    </source>
</reference>
<dbReference type="SUPFAM" id="SSF52777">
    <property type="entry name" value="CoA-dependent acyltransferases"/>
    <property type="match status" value="4"/>
</dbReference>
<dbReference type="Gene3D" id="3.40.50.12780">
    <property type="entry name" value="N-terminal domain of ligase-like"/>
    <property type="match status" value="2"/>
</dbReference>
<keyword evidence="1" id="KW-0596">Phosphopantetheine</keyword>
<dbReference type="FunFam" id="1.10.1200.10:FF:000005">
    <property type="entry name" value="Nonribosomal peptide synthetase 1"/>
    <property type="match status" value="1"/>
</dbReference>
<dbReference type="Gene3D" id="3.30.300.30">
    <property type="match status" value="2"/>
</dbReference>
<comment type="similarity">
    <text evidence="4">Belongs to the NRP synthetase family.</text>
</comment>
<evidence type="ECO:0000256" key="4">
    <source>
        <dbReference type="ARBA" id="ARBA00029454"/>
    </source>
</evidence>
<dbReference type="PROSITE" id="PS50075">
    <property type="entry name" value="CARRIER"/>
    <property type="match status" value="3"/>
</dbReference>
<feature type="domain" description="Carrier" evidence="5">
    <location>
        <begin position="1872"/>
        <end position="1948"/>
    </location>
</feature>
<dbReference type="SMART" id="SM00823">
    <property type="entry name" value="PKS_PP"/>
    <property type="match status" value="3"/>
</dbReference>
<dbReference type="InterPro" id="IPR010071">
    <property type="entry name" value="AA_adenyl_dom"/>
</dbReference>
<dbReference type="SUPFAM" id="SSF56801">
    <property type="entry name" value="Acetyl-CoA synthetase-like"/>
    <property type="match status" value="2"/>
</dbReference>
<dbReference type="SUPFAM" id="SSF47336">
    <property type="entry name" value="ACP-like"/>
    <property type="match status" value="3"/>
</dbReference>
<dbReference type="Pfam" id="PF00668">
    <property type="entry name" value="Condensation"/>
    <property type="match status" value="2"/>
</dbReference>
<evidence type="ECO:0000313" key="6">
    <source>
        <dbReference type="EMBL" id="KAF9884567.1"/>
    </source>
</evidence>
<dbReference type="GO" id="GO:0031177">
    <property type="term" value="F:phosphopantetheine binding"/>
    <property type="evidence" value="ECO:0007669"/>
    <property type="project" value="InterPro"/>
</dbReference>
<dbReference type="InterPro" id="IPR001242">
    <property type="entry name" value="Condensation_dom"/>
</dbReference>
<organism evidence="6 7">
    <name type="scientific">Aspergillus nanangensis</name>
    <dbReference type="NCBI Taxonomy" id="2582783"/>
    <lineage>
        <taxon>Eukaryota</taxon>
        <taxon>Fungi</taxon>
        <taxon>Dikarya</taxon>
        <taxon>Ascomycota</taxon>
        <taxon>Pezizomycotina</taxon>
        <taxon>Eurotiomycetes</taxon>
        <taxon>Eurotiomycetidae</taxon>
        <taxon>Eurotiales</taxon>
        <taxon>Aspergillaceae</taxon>
        <taxon>Aspergillus</taxon>
        <taxon>Aspergillus subgen. Circumdati</taxon>
    </lineage>
</organism>
<feature type="domain" description="Carrier" evidence="5">
    <location>
        <begin position="2404"/>
        <end position="2480"/>
    </location>
</feature>
<dbReference type="Pfam" id="PF00550">
    <property type="entry name" value="PP-binding"/>
    <property type="match status" value="3"/>
</dbReference>
<dbReference type="InterPro" id="IPR009081">
    <property type="entry name" value="PP-bd_ACP"/>
</dbReference>
<dbReference type="CDD" id="cd19542">
    <property type="entry name" value="CT_NRPS-like"/>
    <property type="match status" value="1"/>
</dbReference>
<dbReference type="EMBL" id="VCAU01000118">
    <property type="protein sequence ID" value="KAF9884567.1"/>
    <property type="molecule type" value="Genomic_DNA"/>
</dbReference>
<dbReference type="GO" id="GO:0016874">
    <property type="term" value="F:ligase activity"/>
    <property type="evidence" value="ECO:0007669"/>
    <property type="project" value="UniProtKB-KW"/>
</dbReference>
<protein>
    <recommendedName>
        <fullName evidence="5">Carrier domain-containing protein</fullName>
    </recommendedName>
</protein>
<dbReference type="CDD" id="cd05918">
    <property type="entry name" value="A_NRPS_SidN3_like"/>
    <property type="match status" value="2"/>
</dbReference>
<dbReference type="GO" id="GO:0044550">
    <property type="term" value="P:secondary metabolite biosynthetic process"/>
    <property type="evidence" value="ECO:0007669"/>
    <property type="project" value="TreeGrafter"/>
</dbReference>
<dbReference type="Gene3D" id="3.30.559.10">
    <property type="entry name" value="Chloramphenicol acetyltransferase-like domain"/>
    <property type="match status" value="2"/>
</dbReference>
<proteinExistence type="inferred from homology"/>
<dbReference type="GO" id="GO:1904091">
    <property type="term" value="F:non-ribosomal peptide synthetase activity"/>
    <property type="evidence" value="ECO:0007669"/>
    <property type="project" value="UniProtKB-ARBA"/>
</dbReference>
<keyword evidence="2" id="KW-0597">Phosphoprotein</keyword>
<dbReference type="FunFam" id="3.30.559.30:FF:000003">
    <property type="entry name" value="Nonribosomal peptide synthase SidD"/>
    <property type="match status" value="1"/>
</dbReference>
<dbReference type="InterPro" id="IPR020806">
    <property type="entry name" value="PKS_PP-bd"/>
</dbReference>
<dbReference type="GO" id="GO:0043041">
    <property type="term" value="P:amino acid activation for nonribosomal peptide biosynthetic process"/>
    <property type="evidence" value="ECO:0007669"/>
    <property type="project" value="TreeGrafter"/>
</dbReference>
<dbReference type="Proteomes" id="UP001194746">
    <property type="component" value="Unassembled WGS sequence"/>
</dbReference>
<dbReference type="FunFam" id="3.40.50.12780:FF:000014">
    <property type="entry name" value="Nonribosomal peptide synthetase 1"/>
    <property type="match status" value="1"/>
</dbReference>